<accession>A0A081NLQ0</accession>
<feature type="compositionally biased region" description="Polar residues" evidence="1">
    <location>
        <begin position="410"/>
        <end position="426"/>
    </location>
</feature>
<dbReference type="STRING" id="1137799.GZ78_05265"/>
<dbReference type="OrthoDB" id="9799538at2"/>
<dbReference type="EMBL" id="JOKH01000001">
    <property type="protein sequence ID" value="KEQ19373.1"/>
    <property type="molecule type" value="Genomic_DNA"/>
</dbReference>
<evidence type="ECO:0000313" key="2">
    <source>
        <dbReference type="EMBL" id="KEQ19373.1"/>
    </source>
</evidence>
<comment type="caution">
    <text evidence="2">The sequence shown here is derived from an EMBL/GenBank/DDBJ whole genome shotgun (WGS) entry which is preliminary data.</text>
</comment>
<dbReference type="InterPro" id="IPR036188">
    <property type="entry name" value="FAD/NAD-bd_sf"/>
</dbReference>
<dbReference type="Proteomes" id="UP000028073">
    <property type="component" value="Unassembled WGS sequence"/>
</dbReference>
<proteinExistence type="predicted"/>
<dbReference type="SUPFAM" id="SSF51905">
    <property type="entry name" value="FAD/NAD(P)-binding domain"/>
    <property type="match status" value="1"/>
</dbReference>
<reference evidence="2 3" key="1">
    <citation type="submission" date="2014-06" db="EMBL/GenBank/DDBJ databases">
        <title>Whole Genome Sequences of Three Symbiotic Endozoicomonas Bacteria.</title>
        <authorList>
            <person name="Neave M.J."/>
            <person name="Apprill A."/>
            <person name="Voolstra C.R."/>
        </authorList>
    </citation>
    <scope>NUCLEOTIDE SEQUENCE [LARGE SCALE GENOMIC DNA]</scope>
    <source>
        <strain evidence="2 3">DSM 25634</strain>
    </source>
</reference>
<evidence type="ECO:0000256" key="1">
    <source>
        <dbReference type="SAM" id="MobiDB-lite"/>
    </source>
</evidence>
<dbReference type="RefSeq" id="WP_034833170.1">
    <property type="nucleotide sequence ID" value="NZ_JOKH01000001.1"/>
</dbReference>
<dbReference type="eggNOG" id="ENOG502ZTBI">
    <property type="taxonomic scope" value="Bacteria"/>
</dbReference>
<gene>
    <name evidence="2" type="ORF">GZ78_05265</name>
</gene>
<name>A0A081NLQ0_9GAMM</name>
<protein>
    <submittedName>
        <fullName evidence="2">Uncharacterized protein</fullName>
    </submittedName>
</protein>
<dbReference type="Gene3D" id="3.50.50.60">
    <property type="entry name" value="FAD/NAD(P)-binding domain"/>
    <property type="match status" value="1"/>
</dbReference>
<feature type="compositionally biased region" description="Basic and acidic residues" evidence="1">
    <location>
        <begin position="393"/>
        <end position="408"/>
    </location>
</feature>
<feature type="compositionally biased region" description="Basic and acidic residues" evidence="1">
    <location>
        <begin position="429"/>
        <end position="440"/>
    </location>
</feature>
<feature type="region of interest" description="Disordered" evidence="1">
    <location>
        <begin position="393"/>
        <end position="440"/>
    </location>
</feature>
<evidence type="ECO:0000313" key="3">
    <source>
        <dbReference type="Proteomes" id="UP000028073"/>
    </source>
</evidence>
<keyword evidence="3" id="KW-1185">Reference proteome</keyword>
<organism evidence="2 3">
    <name type="scientific">Endozoicomonas numazuensis</name>
    <dbReference type="NCBI Taxonomy" id="1137799"/>
    <lineage>
        <taxon>Bacteria</taxon>
        <taxon>Pseudomonadati</taxon>
        <taxon>Pseudomonadota</taxon>
        <taxon>Gammaproteobacteria</taxon>
        <taxon>Oceanospirillales</taxon>
        <taxon>Endozoicomonadaceae</taxon>
        <taxon>Endozoicomonas</taxon>
    </lineage>
</organism>
<sequence length="1767" mass="198008">MLPSGQDAFSQLQQLAYVAEKKVNSKRGHEAIGLDANQKPVDEGSFEAEPQSYKSLMTRGYWDRRNVKTFDDAAARITPLLQQCAHAANAQSKVPVTVITGRKMSAITIMDEIRKLMDSDWGRLQQVKSDVSEFMQGLKQFDELGSMTLPQGAVTRGLESKQTYEAETLRVDQTLATIANKASPEYKTWSAYRDYLDNMHYQERIRLKIQRSIQDHAGAAKDRPAFRRALKELSRDCDLGKLASQTTSEGNPRNPISVAASNRLLNSLGDTATDPISLPGKTGNTPEQSLTFARQSLSILVHNYSDKKVALRGPLLASMAEATRKNVTSALMECVAPTAVKLQMVQSLQTEFGKEFNRINKLGVTRDFDPLAQELVSLKNRWTEMTKQEKEEELRKAKHLEEEKRKVEQQGATPSTLPLLKQSKTLASEGKRKPQEVTPLRRLEPENYDWIAKPLWNQIRHDMDTGNLEAASQQQWYTNFHDALRGASPGTRKRAKDQVLEAIRQKIEGQPQYQDYAGPVLNFLARLDQQDFQSEQIRPAAVTEELPSLEAVTKSLTVLPRLEHAAFSRELYARIGGDLAAQKTGQPEQTVWHQSIHQYLKAIPADQQQGALNTIVSHIERELAISRYGVSEDQKKQVLDVLKQGTNTEFTLSSGAGLQAAPVQYTPPVVPQKPVEDTGDFAIRLYQKMTESLNALDTQYQDGGLQWHGMLHQYLMTLPETERVGALGLTRAVVGFQLSDQYGHRENFASLERDFKQVCDQALKANFKQAVTAKVSTATALKESEEDKKTSENFVSDFYRKLSKTLNPALTPDAQKEWHQELSAHLLTHPAQTEQVLIQLRQKIEFELSLDIADHDQYIPVINNLLDQAGSPHFQPLAQTFPVQPAATTASAQPPQLDFHKVAGELMDYIRPQLRAGETSDKYQNEWARRLNAPLRTLPVSQREAAGFTLIQEVSNALTLANMDQHTPVVIQAFFNGISGQFKDEPLVVTVPAAVKPTTPAPVGPLPEATSQVTAKPKERIPAAPVKDPTLIIEEAIQKLPVKLPGVSLIEARPFLKAYYQVLFLSTADNYDLIRADRLKRQLEAHFRATRQGGGFDTFEYNVMQQVVQEYIANNSAADVQPVLTLTDPDTTPGRYNMLRAILHRALQNGIIQNEFVVGDPQDQVKQEQVELLEWIDNAPGLVAKLGLPKVNRGWNRVDPTLNTMKDNIRFDVQTEIANAVEFNESVASLATMNIADIANKIARNERLTQQELNTIVVARKALLDIQLGVGRRWHSSVLSRPEYWAKPQEHQAYMKMLEIDQLRSPEIFQAQREWIIKEHKSANRHPKVVIEGGGPIGLMSAISQFEVGGNVKVLEKRKFDFQRAQILRLDPIWIGMLKFYLGEKFYELFRIPEHPDTHNARGFIGKDSFGGLTTRDLEKALLDELQTLTQMAPSRDALVPVEQCELTHIEDPNDQHPGFTVHAKTSDGEKRFTDDVEVLICAGGKGSSTRNQYLPSKVVTNEEYYGVCTWEGADVQTDQFGHFEDFRQMIVCDRIFRGEFARQLNDDDSNRLLGEMSPKGQTAAQKIIGSGSRIFTTLSGRIAGTPLQTRCFENKEQFYIGMEIPSQIKDYLADAQRILLADGATEEDVRKLQLLIRTAWFQTVANSYGVDEKLNARKGAINKKFATTFSVAQDRTENNVIYKGGKVPLMITAAGDAAASPHFMSGTGLTSGRQHILDDQDYTRLLATGVSDIVMETQADDLRDKSDRTAAFAISRGSPFLQPLNH</sequence>